<organism evidence="1 2">
    <name type="scientific">Aquimarina aggregata</name>
    <dbReference type="NCBI Taxonomy" id="1642818"/>
    <lineage>
        <taxon>Bacteria</taxon>
        <taxon>Pseudomonadati</taxon>
        <taxon>Bacteroidota</taxon>
        <taxon>Flavobacteriia</taxon>
        <taxon>Flavobacteriales</taxon>
        <taxon>Flavobacteriaceae</taxon>
        <taxon>Aquimarina</taxon>
    </lineage>
</organism>
<dbReference type="RefSeq" id="WP_066309800.1">
    <property type="nucleotide sequence ID" value="NZ_CANLSS010000001.1"/>
</dbReference>
<name>A0A163CDS5_9FLAO</name>
<dbReference type="Proteomes" id="UP000076715">
    <property type="component" value="Unassembled WGS sequence"/>
</dbReference>
<evidence type="ECO:0000313" key="2">
    <source>
        <dbReference type="Proteomes" id="UP000076715"/>
    </source>
</evidence>
<keyword evidence="2" id="KW-1185">Reference proteome</keyword>
<proteinExistence type="predicted"/>
<gene>
    <name evidence="1" type="ORF">AWE51_02375</name>
</gene>
<dbReference type="EMBL" id="LQRT01000002">
    <property type="protein sequence ID" value="KZS42306.1"/>
    <property type="molecule type" value="Genomic_DNA"/>
</dbReference>
<dbReference type="AlphaFoldDB" id="A0A163CDS5"/>
<protein>
    <submittedName>
        <fullName evidence="1">Uncharacterized protein</fullName>
    </submittedName>
</protein>
<reference evidence="1 2" key="1">
    <citation type="submission" date="2016-01" db="EMBL/GenBank/DDBJ databases">
        <title>The draft genome sequence of Aquimarina sp. RZW4-3-2.</title>
        <authorList>
            <person name="Wang Y."/>
        </authorList>
    </citation>
    <scope>NUCLEOTIDE SEQUENCE [LARGE SCALE GENOMIC DNA]</scope>
    <source>
        <strain evidence="1 2">RZW4-3-2</strain>
    </source>
</reference>
<comment type="caution">
    <text evidence="1">The sequence shown here is derived from an EMBL/GenBank/DDBJ whole genome shotgun (WGS) entry which is preliminary data.</text>
</comment>
<evidence type="ECO:0000313" key="1">
    <source>
        <dbReference type="EMBL" id="KZS42306.1"/>
    </source>
</evidence>
<accession>A0A163CDS5</accession>
<dbReference type="PROSITE" id="PS51257">
    <property type="entry name" value="PROKAR_LIPOPROTEIN"/>
    <property type="match status" value="1"/>
</dbReference>
<sequence>MKFNSLCILFFIFIIACKSEKKQTSISLEKESNTQVIYSANNTFIKNEELKGVEKDLIGRIYSDIEDVNEFKNYYSPGGASVGEIYNNKEYSINTVQIKEGLDSFVIFNEALVSESDVQYKILDTLNLTGKEYGLLSDKDKSLYIHFCYKDGENDQEIIAIAQYDENEEFLTTIYKAWRADRKTEKIIEIPIDGIKVENVGYGL</sequence>
<dbReference type="STRING" id="1642818.AWE51_02375"/>
<dbReference type="OrthoDB" id="1431305at2"/>